<reference evidence="1 2" key="1">
    <citation type="journal article" date="2015" name="Sci. Rep.">
        <title>The power of single molecule real-time sequencing technology in the de novo assembly of a eukaryotic genome.</title>
        <authorList>
            <person name="Sakai H."/>
            <person name="Naito K."/>
            <person name="Ogiso-Tanaka E."/>
            <person name="Takahashi Y."/>
            <person name="Iseki K."/>
            <person name="Muto C."/>
            <person name="Satou K."/>
            <person name="Teruya K."/>
            <person name="Shiroma A."/>
            <person name="Shimoji M."/>
            <person name="Hirano T."/>
            <person name="Itoh T."/>
            <person name="Kaga A."/>
            <person name="Tomooka N."/>
        </authorList>
    </citation>
    <scope>NUCLEOTIDE SEQUENCE [LARGE SCALE GENOMIC DNA]</scope>
    <source>
        <strain evidence="2">cv. Shumari</strain>
    </source>
</reference>
<dbReference type="Proteomes" id="UP000291084">
    <property type="component" value="Chromosome 11"/>
</dbReference>
<gene>
    <name evidence="1" type="primary">Vigan.11G241000</name>
    <name evidence="1" type="ORF">VIGAN_11241000</name>
</gene>
<dbReference type="EMBL" id="AP015044">
    <property type="protein sequence ID" value="BAU02822.1"/>
    <property type="molecule type" value="Genomic_DNA"/>
</dbReference>
<proteinExistence type="predicted"/>
<evidence type="ECO:0000313" key="2">
    <source>
        <dbReference type="Proteomes" id="UP000291084"/>
    </source>
</evidence>
<evidence type="ECO:0000313" key="1">
    <source>
        <dbReference type="EMBL" id="BAU02822.1"/>
    </source>
</evidence>
<accession>A0A0S3TCQ0</accession>
<keyword evidence="2" id="KW-1185">Reference proteome</keyword>
<name>A0A0S3TCQ0_PHAAN</name>
<organism evidence="1 2">
    <name type="scientific">Vigna angularis var. angularis</name>
    <dbReference type="NCBI Taxonomy" id="157739"/>
    <lineage>
        <taxon>Eukaryota</taxon>
        <taxon>Viridiplantae</taxon>
        <taxon>Streptophyta</taxon>
        <taxon>Embryophyta</taxon>
        <taxon>Tracheophyta</taxon>
        <taxon>Spermatophyta</taxon>
        <taxon>Magnoliopsida</taxon>
        <taxon>eudicotyledons</taxon>
        <taxon>Gunneridae</taxon>
        <taxon>Pentapetalae</taxon>
        <taxon>rosids</taxon>
        <taxon>fabids</taxon>
        <taxon>Fabales</taxon>
        <taxon>Fabaceae</taxon>
        <taxon>Papilionoideae</taxon>
        <taxon>50 kb inversion clade</taxon>
        <taxon>NPAAA clade</taxon>
        <taxon>indigoferoid/millettioid clade</taxon>
        <taxon>Phaseoleae</taxon>
        <taxon>Vigna</taxon>
    </lineage>
</organism>
<sequence>MLHIHLNYIAGSLLQTHNAEFKARMKVILIGIRSLNLRTEEPPKIEKRRNSQIIFIISHNIRVHRLYTMPHSNRICPSKLPAA</sequence>
<protein>
    <submittedName>
        <fullName evidence="1">Uncharacterized protein</fullName>
    </submittedName>
</protein>
<dbReference type="AlphaFoldDB" id="A0A0S3TCQ0"/>